<dbReference type="InterPro" id="IPR008962">
    <property type="entry name" value="PapD-like_sf"/>
</dbReference>
<feature type="compositionally biased region" description="Basic and acidic residues" evidence="3">
    <location>
        <begin position="222"/>
        <end position="232"/>
    </location>
</feature>
<dbReference type="PROSITE" id="PS50202">
    <property type="entry name" value="MSP"/>
    <property type="match status" value="1"/>
</dbReference>
<evidence type="ECO:0000256" key="2">
    <source>
        <dbReference type="SAM" id="Coils"/>
    </source>
</evidence>
<organism evidence="5 6">
    <name type="scientific">Necator americanus</name>
    <name type="common">Human hookworm</name>
    <dbReference type="NCBI Taxonomy" id="51031"/>
    <lineage>
        <taxon>Eukaryota</taxon>
        <taxon>Metazoa</taxon>
        <taxon>Ecdysozoa</taxon>
        <taxon>Nematoda</taxon>
        <taxon>Chromadorea</taxon>
        <taxon>Rhabditida</taxon>
        <taxon>Rhabditina</taxon>
        <taxon>Rhabditomorpha</taxon>
        <taxon>Strongyloidea</taxon>
        <taxon>Ancylostomatidae</taxon>
        <taxon>Bunostominae</taxon>
        <taxon>Necator</taxon>
    </lineage>
</organism>
<reference evidence="5 6" key="1">
    <citation type="submission" date="2023-08" db="EMBL/GenBank/DDBJ databases">
        <title>A Necator americanus chromosomal reference genome.</title>
        <authorList>
            <person name="Ilik V."/>
            <person name="Petrzelkova K.J."/>
            <person name="Pardy F."/>
            <person name="Fuh T."/>
            <person name="Niatou-Singa F.S."/>
            <person name="Gouil Q."/>
            <person name="Baker L."/>
            <person name="Ritchie M.E."/>
            <person name="Jex A.R."/>
            <person name="Gazzola D."/>
            <person name="Li H."/>
            <person name="Toshio Fujiwara R."/>
            <person name="Zhan B."/>
            <person name="Aroian R.V."/>
            <person name="Pafco B."/>
            <person name="Schwarz E.M."/>
        </authorList>
    </citation>
    <scope>NUCLEOTIDE SEQUENCE [LARGE SCALE GENOMIC DNA]</scope>
    <source>
        <strain evidence="5 6">Aroian</strain>
        <tissue evidence="5">Whole animal</tissue>
    </source>
</reference>
<evidence type="ECO:0000259" key="4">
    <source>
        <dbReference type="PROSITE" id="PS50202"/>
    </source>
</evidence>
<feature type="region of interest" description="Disordered" evidence="3">
    <location>
        <begin position="186"/>
        <end position="232"/>
    </location>
</feature>
<dbReference type="SUPFAM" id="SSF49354">
    <property type="entry name" value="PapD-like"/>
    <property type="match status" value="1"/>
</dbReference>
<dbReference type="Pfam" id="PF00635">
    <property type="entry name" value="Motile_Sperm"/>
    <property type="match status" value="1"/>
</dbReference>
<proteinExistence type="predicted"/>
<feature type="coiled-coil region" evidence="2">
    <location>
        <begin position="235"/>
        <end position="311"/>
    </location>
</feature>
<protein>
    <recommendedName>
        <fullName evidence="1">Major sperm protein</fullName>
    </recommendedName>
</protein>
<dbReference type="EMBL" id="JAVFWL010000003">
    <property type="protein sequence ID" value="KAK6741460.1"/>
    <property type="molecule type" value="Genomic_DNA"/>
</dbReference>
<keyword evidence="2" id="KW-0175">Coiled coil</keyword>
<keyword evidence="1" id="KW-0963">Cytoplasm</keyword>
<evidence type="ECO:0000256" key="1">
    <source>
        <dbReference type="RuleBase" id="RU003425"/>
    </source>
</evidence>
<feature type="domain" description="MSP" evidence="4">
    <location>
        <begin position="66"/>
        <end position="179"/>
    </location>
</feature>
<keyword evidence="1" id="KW-0206">Cytoskeleton</keyword>
<evidence type="ECO:0000313" key="5">
    <source>
        <dbReference type="EMBL" id="KAK6741460.1"/>
    </source>
</evidence>
<name>A0ABR1CTT1_NECAM</name>
<comment type="function">
    <text evidence="1">Central component in molecular interactions underlying sperm crawling. Forms an extensive filament system that extends from sperm villipoda, along the leading edge of the pseudopod.</text>
</comment>
<dbReference type="InterPro" id="IPR000535">
    <property type="entry name" value="MSP_dom"/>
</dbReference>
<comment type="caution">
    <text evidence="5">The sequence shown here is derived from an EMBL/GenBank/DDBJ whole genome shotgun (WGS) entry which is preliminary data.</text>
</comment>
<gene>
    <name evidence="5" type="primary">Necator_chrIII.g10131</name>
    <name evidence="5" type="ORF">RB195_009366</name>
</gene>
<dbReference type="InterPro" id="IPR013783">
    <property type="entry name" value="Ig-like_fold"/>
</dbReference>
<dbReference type="Proteomes" id="UP001303046">
    <property type="component" value="Unassembled WGS sequence"/>
</dbReference>
<sequence length="435" mass="48461">MVKVWADVAQSVARHMHNMTSGGIPKTALTHMKELKDIKEAENQPNNNVVPPFLQKPATTPPPSRLVNVNPLIIVFDGPPNSPCEKSLNITNISNDRIAWRVLSNAPTRYVVSPNKGFLFKQEKVDLRVILLNILKHHRRHSFVVQVKVAGLDENNRKLTWRDMSVTESKRVQNTRINTLCSTSLDTTPVTSSASSASSVSSADLTPVSSSKSSAACSKQSAVKDADHGQYAPKVKELTEQIKQAAEQKQANTERMVAAVNEVKKLEVELDRAGQNLAQIQQKFSDHEAVVAELRVRARKLQEQLSIAREADRKRNGNMYRTAVRVASSTQEKTWSVNLAHKVAISNGYLETVSRQARHPPQHDPAYWMAQKRSPFCLPYISDDVSIARTSTDQLVYNRAYNRLCTTSSSVVCPYGREGDCMVTGVVSYHVQVVR</sequence>
<feature type="compositionally biased region" description="Low complexity" evidence="3">
    <location>
        <begin position="192"/>
        <end position="221"/>
    </location>
</feature>
<keyword evidence="6" id="KW-1185">Reference proteome</keyword>
<accession>A0ABR1CTT1</accession>
<dbReference type="Gene3D" id="2.60.40.10">
    <property type="entry name" value="Immunoglobulins"/>
    <property type="match status" value="1"/>
</dbReference>
<evidence type="ECO:0000256" key="3">
    <source>
        <dbReference type="SAM" id="MobiDB-lite"/>
    </source>
</evidence>
<evidence type="ECO:0000313" key="6">
    <source>
        <dbReference type="Proteomes" id="UP001303046"/>
    </source>
</evidence>